<gene>
    <name evidence="2" type="ORF">GCM10010102_20440</name>
</gene>
<dbReference type="Pfam" id="PF14534">
    <property type="entry name" value="DUF4440"/>
    <property type="match status" value="1"/>
</dbReference>
<dbReference type="AlphaFoldDB" id="A0A8H9GH32"/>
<reference evidence="2" key="1">
    <citation type="journal article" date="2014" name="Int. J. Syst. Evol. Microbiol.">
        <title>Complete genome sequence of Corynebacterium casei LMG S-19264T (=DSM 44701T), isolated from a smear-ripened cheese.</title>
        <authorList>
            <consortium name="US DOE Joint Genome Institute (JGI-PGF)"/>
            <person name="Walter F."/>
            <person name="Albersmeier A."/>
            <person name="Kalinowski J."/>
            <person name="Ruckert C."/>
        </authorList>
    </citation>
    <scope>NUCLEOTIDE SEQUENCE</scope>
    <source>
        <strain evidence="2">JCM 3051</strain>
    </source>
</reference>
<name>A0A8H9GH32_9MICO</name>
<dbReference type="InterPro" id="IPR032710">
    <property type="entry name" value="NTF2-like_dom_sf"/>
</dbReference>
<proteinExistence type="predicted"/>
<comment type="caution">
    <text evidence="2">The sequence shown here is derived from an EMBL/GenBank/DDBJ whole genome shotgun (WGS) entry which is preliminary data.</text>
</comment>
<dbReference type="InterPro" id="IPR027843">
    <property type="entry name" value="DUF4440"/>
</dbReference>
<dbReference type="Proteomes" id="UP000655589">
    <property type="component" value="Unassembled WGS sequence"/>
</dbReference>
<keyword evidence="3" id="KW-1185">Reference proteome</keyword>
<feature type="domain" description="DUF4440" evidence="1">
    <location>
        <begin position="11"/>
        <end position="111"/>
    </location>
</feature>
<dbReference type="Gene3D" id="3.10.450.50">
    <property type="match status" value="1"/>
</dbReference>
<evidence type="ECO:0000313" key="3">
    <source>
        <dbReference type="Proteomes" id="UP000655589"/>
    </source>
</evidence>
<protein>
    <recommendedName>
        <fullName evidence="1">DUF4440 domain-containing protein</fullName>
    </recommendedName>
</protein>
<dbReference type="EMBL" id="BMPT01000007">
    <property type="protein sequence ID" value="GGM24712.1"/>
    <property type="molecule type" value="Genomic_DNA"/>
</dbReference>
<dbReference type="RefSeq" id="WP_171105041.1">
    <property type="nucleotide sequence ID" value="NZ_BMPT01000007.1"/>
</dbReference>
<evidence type="ECO:0000259" key="1">
    <source>
        <dbReference type="Pfam" id="PF14534"/>
    </source>
</evidence>
<organism evidence="2 3">
    <name type="scientific">Promicromonospora citrea</name>
    <dbReference type="NCBI Taxonomy" id="43677"/>
    <lineage>
        <taxon>Bacteria</taxon>
        <taxon>Bacillati</taxon>
        <taxon>Actinomycetota</taxon>
        <taxon>Actinomycetes</taxon>
        <taxon>Micrococcales</taxon>
        <taxon>Promicromonosporaceae</taxon>
        <taxon>Promicromonospora</taxon>
    </lineage>
</organism>
<accession>A0A8H9GH32</accession>
<sequence>MPDRTTDFFVALETRVWEALAAGDPDADRALLSDDFVGLYPEGFATRDEHAAELADGPTVGAYRISQERVIEVAPDSVLLCYRADYEPAGGGAPEAMYVSSLWVERAGRWWNTFSQDCVATA</sequence>
<dbReference type="SUPFAM" id="SSF54427">
    <property type="entry name" value="NTF2-like"/>
    <property type="match status" value="1"/>
</dbReference>
<evidence type="ECO:0000313" key="2">
    <source>
        <dbReference type="EMBL" id="GGM24712.1"/>
    </source>
</evidence>
<reference evidence="2" key="2">
    <citation type="submission" date="2020-09" db="EMBL/GenBank/DDBJ databases">
        <authorList>
            <person name="Sun Q."/>
            <person name="Ohkuma M."/>
        </authorList>
    </citation>
    <scope>NUCLEOTIDE SEQUENCE</scope>
    <source>
        <strain evidence="2">JCM 3051</strain>
    </source>
</reference>